<keyword evidence="6 8" id="KW-0675">Receptor</keyword>
<evidence type="ECO:0000256" key="6">
    <source>
        <dbReference type="ARBA" id="ARBA00023170"/>
    </source>
</evidence>
<feature type="domain" description="G-protein coupled receptors family 1 profile" evidence="10">
    <location>
        <begin position="24"/>
        <end position="274"/>
    </location>
</feature>
<dbReference type="GO" id="GO:0071482">
    <property type="term" value="P:cellular response to light stimulus"/>
    <property type="evidence" value="ECO:0000318"/>
    <property type="project" value="GO_Central"/>
</dbReference>
<evidence type="ECO:0000256" key="1">
    <source>
        <dbReference type="ARBA" id="ARBA00004141"/>
    </source>
</evidence>
<dbReference type="GO" id="GO:0005886">
    <property type="term" value="C:plasma membrane"/>
    <property type="evidence" value="ECO:0000318"/>
    <property type="project" value="GO_Central"/>
</dbReference>
<keyword evidence="3 9" id="KW-1133">Transmembrane helix</keyword>
<dbReference type="GeneTree" id="ENSGT01030000234549"/>
<dbReference type="InParanoid" id="F6YTW2"/>
<feature type="transmembrane region" description="Helical" evidence="9">
    <location>
        <begin position="42"/>
        <end position="65"/>
    </location>
</feature>
<organism evidence="11 12">
    <name type="scientific">Ciona intestinalis</name>
    <name type="common">Transparent sea squirt</name>
    <name type="synonym">Ascidia intestinalis</name>
    <dbReference type="NCBI Taxonomy" id="7719"/>
    <lineage>
        <taxon>Eukaryota</taxon>
        <taxon>Metazoa</taxon>
        <taxon>Chordata</taxon>
        <taxon>Tunicata</taxon>
        <taxon>Ascidiacea</taxon>
        <taxon>Phlebobranchia</taxon>
        <taxon>Cionidae</taxon>
        <taxon>Ciona</taxon>
    </lineage>
</organism>
<feature type="transmembrane region" description="Helical" evidence="9">
    <location>
        <begin position="224"/>
        <end position="247"/>
    </location>
</feature>
<evidence type="ECO:0000256" key="9">
    <source>
        <dbReference type="SAM" id="Phobius"/>
    </source>
</evidence>
<reference evidence="12" key="1">
    <citation type="journal article" date="2002" name="Science">
        <title>The draft genome of Ciona intestinalis: insights into chordate and vertebrate origins.</title>
        <authorList>
            <person name="Dehal P."/>
            <person name="Satou Y."/>
            <person name="Campbell R.K."/>
            <person name="Chapman J."/>
            <person name="Degnan B."/>
            <person name="De Tomaso A."/>
            <person name="Davidson B."/>
            <person name="Di Gregorio A."/>
            <person name="Gelpke M."/>
            <person name="Goodstein D.M."/>
            <person name="Harafuji N."/>
            <person name="Hastings K.E."/>
            <person name="Ho I."/>
            <person name="Hotta K."/>
            <person name="Huang W."/>
            <person name="Kawashima T."/>
            <person name="Lemaire P."/>
            <person name="Martinez D."/>
            <person name="Meinertzhagen I.A."/>
            <person name="Necula S."/>
            <person name="Nonaka M."/>
            <person name="Putnam N."/>
            <person name="Rash S."/>
            <person name="Saiga H."/>
            <person name="Satake M."/>
            <person name="Terry A."/>
            <person name="Yamada L."/>
            <person name="Wang H.G."/>
            <person name="Awazu S."/>
            <person name="Azumi K."/>
            <person name="Boore J."/>
            <person name="Branno M."/>
            <person name="Chin-Bow S."/>
            <person name="DeSantis R."/>
            <person name="Doyle S."/>
            <person name="Francino P."/>
            <person name="Keys D.N."/>
            <person name="Haga S."/>
            <person name="Hayashi H."/>
            <person name="Hino K."/>
            <person name="Imai K.S."/>
            <person name="Inaba K."/>
            <person name="Kano S."/>
            <person name="Kobayashi K."/>
            <person name="Kobayashi M."/>
            <person name="Lee B.I."/>
            <person name="Makabe K.W."/>
            <person name="Manohar C."/>
            <person name="Matassi G."/>
            <person name="Medina M."/>
            <person name="Mochizuki Y."/>
            <person name="Mount S."/>
            <person name="Morishita T."/>
            <person name="Miura S."/>
            <person name="Nakayama A."/>
            <person name="Nishizaka S."/>
            <person name="Nomoto H."/>
            <person name="Ohta F."/>
            <person name="Oishi K."/>
            <person name="Rigoutsos I."/>
            <person name="Sano M."/>
            <person name="Sasaki A."/>
            <person name="Sasakura Y."/>
            <person name="Shoguchi E."/>
            <person name="Shin-i T."/>
            <person name="Spagnuolo A."/>
            <person name="Stainier D."/>
            <person name="Suzuki M.M."/>
            <person name="Tassy O."/>
            <person name="Takatori N."/>
            <person name="Tokuoka M."/>
            <person name="Yagi K."/>
            <person name="Yoshizaki F."/>
            <person name="Wada S."/>
            <person name="Zhang C."/>
            <person name="Hyatt P.D."/>
            <person name="Larimer F."/>
            <person name="Detter C."/>
            <person name="Doggett N."/>
            <person name="Glavina T."/>
            <person name="Hawkins T."/>
            <person name="Richardson P."/>
            <person name="Lucas S."/>
            <person name="Kohara Y."/>
            <person name="Levine M."/>
            <person name="Satoh N."/>
            <person name="Rokhsar D.S."/>
        </authorList>
    </citation>
    <scope>NUCLEOTIDE SEQUENCE [LARGE SCALE GENOMIC DNA]</scope>
</reference>
<keyword evidence="4 8" id="KW-0297">G-protein coupled receptor</keyword>
<dbReference type="PROSITE" id="PS00237">
    <property type="entry name" value="G_PROTEIN_RECEP_F1_1"/>
    <property type="match status" value="1"/>
</dbReference>
<evidence type="ECO:0000256" key="2">
    <source>
        <dbReference type="ARBA" id="ARBA00022692"/>
    </source>
</evidence>
<proteinExistence type="inferred from homology"/>
<feature type="transmembrane region" description="Helical" evidence="9">
    <location>
        <begin position="253"/>
        <end position="277"/>
    </location>
</feature>
<dbReference type="GO" id="GO:0008020">
    <property type="term" value="F:G protein-coupled photoreceptor activity"/>
    <property type="evidence" value="ECO:0000318"/>
    <property type="project" value="GO_Central"/>
</dbReference>
<dbReference type="InterPro" id="IPR017452">
    <property type="entry name" value="GPCR_Rhodpsn_7TM"/>
</dbReference>
<feature type="transmembrane region" description="Helical" evidence="9">
    <location>
        <begin position="123"/>
        <end position="145"/>
    </location>
</feature>
<dbReference type="Pfam" id="PF00001">
    <property type="entry name" value="7tm_1"/>
    <property type="match status" value="1"/>
</dbReference>
<dbReference type="Proteomes" id="UP000008144">
    <property type="component" value="Unassembled WGS sequence"/>
</dbReference>
<dbReference type="HOGENOM" id="CLU_009579_3_0_1"/>
<dbReference type="GO" id="GO:0016038">
    <property type="term" value="P:absorption of visible light"/>
    <property type="evidence" value="ECO:0000318"/>
    <property type="project" value="GO_Central"/>
</dbReference>
<evidence type="ECO:0000256" key="7">
    <source>
        <dbReference type="ARBA" id="ARBA00023224"/>
    </source>
</evidence>
<dbReference type="STRING" id="7719.ENSCINP00000002180"/>
<evidence type="ECO:0000313" key="11">
    <source>
        <dbReference type="Ensembl" id="ENSCINP00000002180.3"/>
    </source>
</evidence>
<keyword evidence="5 9" id="KW-0472">Membrane</keyword>
<dbReference type="PRINTS" id="PR00237">
    <property type="entry name" value="GPCRRHODOPSN"/>
</dbReference>
<sequence length="325" mass="36262">IAERHIYTILAVYMTFIFLLAVSLNGFVIIATMKNKKLRQPLNYIIINLSIADFLSGLVGGFIGMISNSAGYFYFGKTVCILEGYIVSVAGVCGLMSISVMAFERYFVVCKPYGPFTLTNTHAALGIGFTWTWSVLWSTPGLIWLDGYVPEGLGTSCAPNWFSKNKSERIFIFVYFVFCFFIPLLVIIICYGKIVLFLKQKTQATRQSSASSNRQADNKVTKMVLVMISAFLICWTPYGVLSLYNAINPDLDYGLGAVPVFFAKTANIYNPLIYIGLNKQFRDGVIKMVFRGRNPWAENETTTTTTTRKANTSMSVSRLIGTTPD</sequence>
<keyword evidence="2 8" id="KW-0812">Transmembrane</keyword>
<accession>F6YTW2</accession>
<dbReference type="AlphaFoldDB" id="F6YTW2"/>
<comment type="similarity">
    <text evidence="8">Belongs to the G-protein coupled receptor 1 family.</text>
</comment>
<comment type="subcellular location">
    <subcellularLocation>
        <location evidence="1">Membrane</location>
        <topology evidence="1">Multi-pass membrane protein</topology>
    </subcellularLocation>
</comment>
<feature type="transmembrane region" description="Helical" evidence="9">
    <location>
        <begin position="6"/>
        <end position="30"/>
    </location>
</feature>
<dbReference type="InterPro" id="IPR000276">
    <property type="entry name" value="GPCR_Rhodpsn"/>
</dbReference>
<evidence type="ECO:0000256" key="3">
    <source>
        <dbReference type="ARBA" id="ARBA00022989"/>
    </source>
</evidence>
<dbReference type="OMA" id="CAPNWFS"/>
<dbReference type="Ensembl" id="ENSCINT00000002180.3">
    <property type="protein sequence ID" value="ENSCINP00000002180.3"/>
    <property type="gene ID" value="ENSCING00000001146.3"/>
</dbReference>
<feature type="transmembrane region" description="Helical" evidence="9">
    <location>
        <begin position="85"/>
        <end position="103"/>
    </location>
</feature>
<evidence type="ECO:0000256" key="8">
    <source>
        <dbReference type="RuleBase" id="RU000688"/>
    </source>
</evidence>
<reference evidence="11" key="3">
    <citation type="submission" date="2025-09" db="UniProtKB">
        <authorList>
            <consortium name="Ensembl"/>
        </authorList>
    </citation>
    <scope>IDENTIFICATION</scope>
</reference>
<dbReference type="PANTHER" id="PTHR24240">
    <property type="entry name" value="OPSIN"/>
    <property type="match status" value="1"/>
</dbReference>
<dbReference type="GO" id="GO:0007602">
    <property type="term" value="P:phototransduction"/>
    <property type="evidence" value="ECO:0000318"/>
    <property type="project" value="GO_Central"/>
</dbReference>
<keyword evidence="12" id="KW-1185">Reference proteome</keyword>
<feature type="transmembrane region" description="Helical" evidence="9">
    <location>
        <begin position="170"/>
        <end position="198"/>
    </location>
</feature>
<dbReference type="Gene3D" id="1.20.1070.10">
    <property type="entry name" value="Rhodopsin 7-helix transmembrane proteins"/>
    <property type="match status" value="1"/>
</dbReference>
<evidence type="ECO:0000313" key="12">
    <source>
        <dbReference type="Proteomes" id="UP000008144"/>
    </source>
</evidence>
<protein>
    <recommendedName>
        <fullName evidence="10">G-protein coupled receptors family 1 profile domain-containing protein</fullName>
    </recommendedName>
</protein>
<name>F6YTW2_CIOIN</name>
<reference evidence="11" key="2">
    <citation type="submission" date="2025-08" db="UniProtKB">
        <authorList>
            <consortium name="Ensembl"/>
        </authorList>
    </citation>
    <scope>IDENTIFICATION</scope>
</reference>
<dbReference type="PROSITE" id="PS50262">
    <property type="entry name" value="G_PROTEIN_RECEP_F1_2"/>
    <property type="match status" value="1"/>
</dbReference>
<dbReference type="GO" id="GO:0001750">
    <property type="term" value="C:photoreceptor outer segment"/>
    <property type="evidence" value="ECO:0000318"/>
    <property type="project" value="GO_Central"/>
</dbReference>
<evidence type="ECO:0000256" key="4">
    <source>
        <dbReference type="ARBA" id="ARBA00023040"/>
    </source>
</evidence>
<evidence type="ECO:0000259" key="10">
    <source>
        <dbReference type="PROSITE" id="PS50262"/>
    </source>
</evidence>
<evidence type="ECO:0000256" key="5">
    <source>
        <dbReference type="ARBA" id="ARBA00023136"/>
    </source>
</evidence>
<dbReference type="GO" id="GO:0007186">
    <property type="term" value="P:G protein-coupled receptor signaling pathway"/>
    <property type="evidence" value="ECO:0000318"/>
    <property type="project" value="GO_Central"/>
</dbReference>
<dbReference type="InterPro" id="IPR050125">
    <property type="entry name" value="GPCR_opsins"/>
</dbReference>
<dbReference type="SUPFAM" id="SSF81321">
    <property type="entry name" value="Family A G protein-coupled receptor-like"/>
    <property type="match status" value="1"/>
</dbReference>
<keyword evidence="7 8" id="KW-0807">Transducer</keyword>
<dbReference type="CDD" id="cd14969">
    <property type="entry name" value="7tmA_Opsins_type2_animals"/>
    <property type="match status" value="1"/>
</dbReference>